<feature type="non-terminal residue" evidence="1">
    <location>
        <position position="1"/>
    </location>
</feature>
<accession>A0ABN9VBS6</accession>
<dbReference type="EMBL" id="CAUYUJ010016966">
    <property type="protein sequence ID" value="CAK0870459.1"/>
    <property type="molecule type" value="Genomic_DNA"/>
</dbReference>
<proteinExistence type="predicted"/>
<evidence type="ECO:0000313" key="1">
    <source>
        <dbReference type="EMBL" id="CAK0870459.1"/>
    </source>
</evidence>
<comment type="caution">
    <text evidence="1">The sequence shown here is derived from an EMBL/GenBank/DDBJ whole genome shotgun (WGS) entry which is preliminary data.</text>
</comment>
<gene>
    <name evidence="1" type="ORF">PCOR1329_LOCUS56575</name>
</gene>
<name>A0ABN9VBS6_9DINO</name>
<organism evidence="1 2">
    <name type="scientific">Prorocentrum cordatum</name>
    <dbReference type="NCBI Taxonomy" id="2364126"/>
    <lineage>
        <taxon>Eukaryota</taxon>
        <taxon>Sar</taxon>
        <taxon>Alveolata</taxon>
        <taxon>Dinophyceae</taxon>
        <taxon>Prorocentrales</taxon>
        <taxon>Prorocentraceae</taxon>
        <taxon>Prorocentrum</taxon>
    </lineage>
</organism>
<protein>
    <recommendedName>
        <fullName evidence="3">Altered inheritance of mitochondria protein 24, mitochondrial</fullName>
    </recommendedName>
</protein>
<evidence type="ECO:0008006" key="3">
    <source>
        <dbReference type="Google" id="ProtNLM"/>
    </source>
</evidence>
<reference evidence="1" key="1">
    <citation type="submission" date="2023-10" db="EMBL/GenBank/DDBJ databases">
        <authorList>
            <person name="Chen Y."/>
            <person name="Shah S."/>
            <person name="Dougan E. K."/>
            <person name="Thang M."/>
            <person name="Chan C."/>
        </authorList>
    </citation>
    <scope>NUCLEOTIDE SEQUENCE [LARGE SCALE GENOMIC DNA]</scope>
</reference>
<evidence type="ECO:0000313" key="2">
    <source>
        <dbReference type="Proteomes" id="UP001189429"/>
    </source>
</evidence>
<dbReference type="Proteomes" id="UP001189429">
    <property type="component" value="Unassembled WGS sequence"/>
</dbReference>
<sequence>SPLSLEHTTFSLPYRRARSPPRRRDAVPESLCTLTVGGLLLRAGCALLPTSVQPEALALLAVAPAAAGLQVSDGVHNLTICNGYAESRPLSVYTVNNKAKLTEEPMRYKQCKAIAMELQEGERIDFRMGGLSVGVFHATHLPFVASTLVLVPFKKGNQSMAATFASHTFGPASGDKAQVAVIDAYAGDQQGAISIKVAGRQNQRLGSAELRPGSAVTLEQNTYEVSLKNAAEQSTKAVPLHAAGGTSHVVLRVGSEEFSQELLVKPVGWVGSDEMDDPEWVKQHCKNGACQTLPFHDSGAPQSGLGLVFAAAAAWLSA</sequence>
<keyword evidence="2" id="KW-1185">Reference proteome</keyword>